<accession>F8MU36</accession>
<dbReference type="KEGG" id="nte:NEUTE1DRAFT117805"/>
<dbReference type="Proteomes" id="UP000008065">
    <property type="component" value="Unassembled WGS sequence"/>
</dbReference>
<protein>
    <submittedName>
        <fullName evidence="1">Uncharacterized protein</fullName>
    </submittedName>
</protein>
<evidence type="ECO:0000313" key="1">
    <source>
        <dbReference type="EMBL" id="EGO55518.1"/>
    </source>
</evidence>
<dbReference type="HOGENOM" id="CLU_2722804_0_0_1"/>
<name>F8MU36_NEUT8</name>
<dbReference type="GeneID" id="20823394"/>
<dbReference type="VEuPathDB" id="FungiDB:NEUTE1DRAFT_117805"/>
<organism evidence="1 2">
    <name type="scientific">Neurospora tetrasperma (strain FGSC 2508 / ATCC MYA-4615 / P0657)</name>
    <dbReference type="NCBI Taxonomy" id="510951"/>
    <lineage>
        <taxon>Eukaryota</taxon>
        <taxon>Fungi</taxon>
        <taxon>Dikarya</taxon>
        <taxon>Ascomycota</taxon>
        <taxon>Pezizomycotina</taxon>
        <taxon>Sordariomycetes</taxon>
        <taxon>Sordariomycetidae</taxon>
        <taxon>Sordariales</taxon>
        <taxon>Sordariaceae</taxon>
        <taxon>Neurospora</taxon>
    </lineage>
</organism>
<sequence length="89" mass="10606">MAQGSLQISNLSLRFFSPSEMRRLPSRIVVCDVRKRREGRVPLDTSTSQPVRSLHESQRRWLHYQMKFRRRRAKPLPGVQDQPIDRYSQ</sequence>
<keyword evidence="2" id="KW-1185">Reference proteome</keyword>
<dbReference type="RefSeq" id="XP_009853331.1">
    <property type="nucleotide sequence ID" value="XM_009855029.1"/>
</dbReference>
<evidence type="ECO:0000313" key="2">
    <source>
        <dbReference type="Proteomes" id="UP000008065"/>
    </source>
</evidence>
<dbReference type="AlphaFoldDB" id="F8MU36"/>
<proteinExistence type="predicted"/>
<dbReference type="EMBL" id="GL891306">
    <property type="protein sequence ID" value="EGO55518.1"/>
    <property type="molecule type" value="Genomic_DNA"/>
</dbReference>
<gene>
    <name evidence="1" type="ORF">NEUTE1DRAFT_117805</name>
</gene>
<reference evidence="2" key="1">
    <citation type="journal article" date="2011" name="Genetics">
        <title>Massive changes in genome architecture accompany the transition to self-fertility in the filamentous fungus Neurospora tetrasperma.</title>
        <authorList>
            <person name="Ellison C.E."/>
            <person name="Stajich J.E."/>
            <person name="Jacobson D.J."/>
            <person name="Natvig D.O."/>
            <person name="Lapidus A."/>
            <person name="Foster B."/>
            <person name="Aerts A."/>
            <person name="Riley R."/>
            <person name="Lindquist E.A."/>
            <person name="Grigoriev I.V."/>
            <person name="Taylor J.W."/>
        </authorList>
    </citation>
    <scope>NUCLEOTIDE SEQUENCE [LARGE SCALE GENOMIC DNA]</scope>
    <source>
        <strain evidence="2">FGSC 2508 / P0657</strain>
    </source>
</reference>